<proteinExistence type="predicted"/>
<feature type="compositionally biased region" description="Polar residues" evidence="1">
    <location>
        <begin position="204"/>
        <end position="215"/>
    </location>
</feature>
<reference evidence="3" key="2">
    <citation type="submission" date="2021-04" db="EMBL/GenBank/DDBJ databases">
        <authorList>
            <person name="Gilroy R."/>
        </authorList>
    </citation>
    <scope>NUCLEOTIDE SEQUENCE</scope>
    <source>
        <strain evidence="3">14975</strain>
    </source>
</reference>
<reference evidence="3" key="1">
    <citation type="journal article" date="2021" name="PeerJ">
        <title>Extensive microbial diversity within the chicken gut microbiome revealed by metagenomics and culture.</title>
        <authorList>
            <person name="Gilroy R."/>
            <person name="Ravi A."/>
            <person name="Getino M."/>
            <person name="Pursley I."/>
            <person name="Horton D.L."/>
            <person name="Alikhan N.F."/>
            <person name="Baker D."/>
            <person name="Gharbi K."/>
            <person name="Hall N."/>
            <person name="Watson M."/>
            <person name="Adriaenssens E.M."/>
            <person name="Foster-Nyarko E."/>
            <person name="Jarju S."/>
            <person name="Secka A."/>
            <person name="Antonio M."/>
            <person name="Oren A."/>
            <person name="Chaudhuri R.R."/>
            <person name="La Ragione R."/>
            <person name="Hildebrand F."/>
            <person name="Pallen M.J."/>
        </authorList>
    </citation>
    <scope>NUCLEOTIDE SEQUENCE</scope>
    <source>
        <strain evidence="3">14975</strain>
    </source>
</reference>
<feature type="compositionally biased region" description="Polar residues" evidence="1">
    <location>
        <begin position="24"/>
        <end position="36"/>
    </location>
</feature>
<gene>
    <name evidence="3" type="ORF">H9862_03875</name>
</gene>
<evidence type="ECO:0000256" key="1">
    <source>
        <dbReference type="SAM" id="MobiDB-lite"/>
    </source>
</evidence>
<feature type="region of interest" description="Disordered" evidence="1">
    <location>
        <begin position="24"/>
        <end position="47"/>
    </location>
</feature>
<sequence length="633" mass="70582">MKTSQMIMLLALGSSLCSAQMPNSFDASGKSAQSESGVPADQNGGDAANPQLFGMEIPLLDPSTDTVKYNGGFFDVGNNAVVRARFEKYLSQKPDESAKSKDYRSKIGKILKLTERYTKGKRPGSKVLVSIGKTLYDISDYSGDAGQSAALASALVSALDAQRANFERDRESEQLEKEIDELVKRTNSLNNRNTQRGSGATGNIKPSGQSNNSRYRSNDILIAHNTTKVAENKALRVKNDAENAANLLAAKTSYQSMMASFLLQRRFDHALIAARLYRHVFRDGDTKLNIKEDSDLGKVFSGVGGLPPTVSMIDQLASNARREVDQNIESVHSLLAQNKLAAATQRLVEAVAVGEYMQSVATFPEADRLRILEFWELRKKALTTLNHRDYEQLQAVATRMKELDADFDDSLLRSYCKGKMNESNLHLRNARKAIAAGDEETFNAEVRLAGEIWPLNPNIDKGMEQIEELDSQDYLKDDFRSLVAAGDLRGVYNRRDEMKVVAMDKELGSQYEEAVTFIGGLDEMLRLLDGQAQSVGEYGACMAWEELDRYSREDERYARDSAFKDAVNTYRVRANDFVGAMEKAAEMEKRREYGSALSCYYYARSKYPNSKLAQEGIERVSRLILDGSYDMKD</sequence>
<dbReference type="AlphaFoldDB" id="A0A9D1VAW7"/>
<evidence type="ECO:0000313" key="3">
    <source>
        <dbReference type="EMBL" id="HIX19725.1"/>
    </source>
</evidence>
<dbReference type="EMBL" id="DXFQ01000060">
    <property type="protein sequence ID" value="HIX19725.1"/>
    <property type="molecule type" value="Genomic_DNA"/>
</dbReference>
<evidence type="ECO:0000313" key="4">
    <source>
        <dbReference type="Proteomes" id="UP000823964"/>
    </source>
</evidence>
<feature type="compositionally biased region" description="Polar residues" evidence="1">
    <location>
        <begin position="185"/>
        <end position="198"/>
    </location>
</feature>
<name>A0A9D1VAW7_9BACT</name>
<comment type="caution">
    <text evidence="3">The sequence shown here is derived from an EMBL/GenBank/DDBJ whole genome shotgun (WGS) entry which is preliminary data.</text>
</comment>
<organism evidence="3 4">
    <name type="scientific">Candidatus Akkermansia intestinigallinarum</name>
    <dbReference type="NCBI Taxonomy" id="2838431"/>
    <lineage>
        <taxon>Bacteria</taxon>
        <taxon>Pseudomonadati</taxon>
        <taxon>Verrucomicrobiota</taxon>
        <taxon>Verrucomicrobiia</taxon>
        <taxon>Verrucomicrobiales</taxon>
        <taxon>Akkermansiaceae</taxon>
        <taxon>Akkermansia</taxon>
    </lineage>
</organism>
<feature type="signal peptide" evidence="2">
    <location>
        <begin position="1"/>
        <end position="19"/>
    </location>
</feature>
<dbReference type="Proteomes" id="UP000823964">
    <property type="component" value="Unassembled WGS sequence"/>
</dbReference>
<feature type="region of interest" description="Disordered" evidence="1">
    <location>
        <begin position="183"/>
        <end position="217"/>
    </location>
</feature>
<evidence type="ECO:0008006" key="5">
    <source>
        <dbReference type="Google" id="ProtNLM"/>
    </source>
</evidence>
<evidence type="ECO:0000256" key="2">
    <source>
        <dbReference type="SAM" id="SignalP"/>
    </source>
</evidence>
<keyword evidence="2" id="KW-0732">Signal</keyword>
<protein>
    <recommendedName>
        <fullName evidence="5">Tetratricopeptide repeat protein</fullName>
    </recommendedName>
</protein>
<accession>A0A9D1VAW7</accession>
<feature type="chain" id="PRO_5039543309" description="Tetratricopeptide repeat protein" evidence="2">
    <location>
        <begin position="20"/>
        <end position="633"/>
    </location>
</feature>